<dbReference type="EC" id="2.7.1.49" evidence="2"/>
<dbReference type="RefSeq" id="WP_186880753.1">
    <property type="nucleotide sequence ID" value="NZ_JACOGG010000006.1"/>
</dbReference>
<proteinExistence type="predicted"/>
<evidence type="ECO:0000313" key="5">
    <source>
        <dbReference type="Proteomes" id="UP000612361"/>
    </source>
</evidence>
<dbReference type="SUPFAM" id="SSF53613">
    <property type="entry name" value="Ribokinase-like"/>
    <property type="match status" value="1"/>
</dbReference>
<protein>
    <recommendedName>
        <fullName evidence="2">hydroxymethylpyrimidine kinase</fullName>
        <ecNumber evidence="2">2.7.1.49</ecNumber>
    </recommendedName>
</protein>
<keyword evidence="4" id="KW-0808">Transferase</keyword>
<comment type="pathway">
    <text evidence="1">Cofactor biosynthesis; thiamine diphosphate biosynthesis.</text>
</comment>
<keyword evidence="4" id="KW-0418">Kinase</keyword>
<dbReference type="Gene3D" id="3.40.1190.20">
    <property type="match status" value="1"/>
</dbReference>
<dbReference type="InterPro" id="IPR004399">
    <property type="entry name" value="HMP/HMP-P_kinase_dom"/>
</dbReference>
<gene>
    <name evidence="4" type="ORF">H8K47_07335</name>
</gene>
<dbReference type="Pfam" id="PF08543">
    <property type="entry name" value="Phos_pyr_kin"/>
    <property type="match status" value="1"/>
</dbReference>
<dbReference type="InterPro" id="IPR013749">
    <property type="entry name" value="PM/HMP-P_kinase-1"/>
</dbReference>
<evidence type="ECO:0000313" key="4">
    <source>
        <dbReference type="EMBL" id="MBC3935166.1"/>
    </source>
</evidence>
<accession>A0A923KZI7</accession>
<dbReference type="Proteomes" id="UP000612361">
    <property type="component" value="Unassembled WGS sequence"/>
</dbReference>
<dbReference type="AlphaFoldDB" id="A0A923KZI7"/>
<dbReference type="CDD" id="cd01169">
    <property type="entry name" value="HMPP_kinase"/>
    <property type="match status" value="1"/>
</dbReference>
<organism evidence="4 5">
    <name type="scientific">Undibacterium rugosum</name>
    <dbReference type="NCBI Taxonomy" id="2762291"/>
    <lineage>
        <taxon>Bacteria</taxon>
        <taxon>Pseudomonadati</taxon>
        <taxon>Pseudomonadota</taxon>
        <taxon>Betaproteobacteria</taxon>
        <taxon>Burkholderiales</taxon>
        <taxon>Oxalobacteraceae</taxon>
        <taxon>Undibacterium</taxon>
    </lineage>
</organism>
<dbReference type="GO" id="GO:0008902">
    <property type="term" value="F:hydroxymethylpyrimidine kinase activity"/>
    <property type="evidence" value="ECO:0007669"/>
    <property type="project" value="UniProtKB-EC"/>
</dbReference>
<evidence type="ECO:0000256" key="1">
    <source>
        <dbReference type="ARBA" id="ARBA00004948"/>
    </source>
</evidence>
<dbReference type="InterPro" id="IPR029056">
    <property type="entry name" value="Ribokinase-like"/>
</dbReference>
<dbReference type="GO" id="GO:0009228">
    <property type="term" value="P:thiamine biosynthetic process"/>
    <property type="evidence" value="ECO:0007669"/>
    <property type="project" value="InterPro"/>
</dbReference>
<comment type="caution">
    <text evidence="4">The sequence shown here is derived from an EMBL/GenBank/DDBJ whole genome shotgun (WGS) entry which is preliminary data.</text>
</comment>
<dbReference type="PANTHER" id="PTHR20858:SF17">
    <property type="entry name" value="HYDROXYMETHYLPYRIMIDINE_PHOSPHOMETHYLPYRIMIDINE KINASE THI20-RELATED"/>
    <property type="match status" value="1"/>
</dbReference>
<sequence>MQNQISPLILSFGASDPVSATGLFADIGTFAAMACHGLPVVTSVLTGDTAQIDSIHALEADLIDEQARSVLEDMPVAAIKLGQAGSVDNVTAIAEIASDYPDLPFVLDPFHSEVNEQTAEAEDLTLAIRELLIPQASVLVISAVELSRLAETWKDQGEADDLSADVMTLIDSGCKFVLVTGTQAGNNEFANTLFNETGVVRRDVWQRIPGSHAGAGATLSAAITALLACGIDVPEAVLEAQEFTHAALRHAQQLGMGKLIPDRFFWAREPLPDSAV</sequence>
<feature type="domain" description="Pyridoxamine kinase/Phosphomethylpyrimidine kinase" evidence="3">
    <location>
        <begin position="16"/>
        <end position="258"/>
    </location>
</feature>
<dbReference type="GO" id="GO:0005829">
    <property type="term" value="C:cytosol"/>
    <property type="evidence" value="ECO:0007669"/>
    <property type="project" value="TreeGrafter"/>
</dbReference>
<reference evidence="4" key="1">
    <citation type="submission" date="2020-08" db="EMBL/GenBank/DDBJ databases">
        <title>Novel species isolated from subtropical streams in China.</title>
        <authorList>
            <person name="Lu H."/>
        </authorList>
    </citation>
    <scope>NUCLEOTIDE SEQUENCE</scope>
    <source>
        <strain evidence="4">CY7W</strain>
    </source>
</reference>
<keyword evidence="5" id="KW-1185">Reference proteome</keyword>
<dbReference type="GO" id="GO:0008972">
    <property type="term" value="F:phosphomethylpyrimidine kinase activity"/>
    <property type="evidence" value="ECO:0007669"/>
    <property type="project" value="InterPro"/>
</dbReference>
<name>A0A923KZI7_9BURK</name>
<dbReference type="EMBL" id="JACOGG010000006">
    <property type="protein sequence ID" value="MBC3935166.1"/>
    <property type="molecule type" value="Genomic_DNA"/>
</dbReference>
<evidence type="ECO:0000256" key="2">
    <source>
        <dbReference type="ARBA" id="ARBA00012135"/>
    </source>
</evidence>
<evidence type="ECO:0000259" key="3">
    <source>
        <dbReference type="Pfam" id="PF08543"/>
    </source>
</evidence>
<dbReference type="PANTHER" id="PTHR20858">
    <property type="entry name" value="PHOSPHOMETHYLPYRIMIDINE KINASE"/>
    <property type="match status" value="1"/>
</dbReference>